<keyword evidence="1" id="KW-0812">Transmembrane</keyword>
<organism evidence="2 3">
    <name type="scientific">Globodera rostochiensis</name>
    <name type="common">Golden nematode worm</name>
    <name type="synonym">Heterodera rostochiensis</name>
    <dbReference type="NCBI Taxonomy" id="31243"/>
    <lineage>
        <taxon>Eukaryota</taxon>
        <taxon>Metazoa</taxon>
        <taxon>Ecdysozoa</taxon>
        <taxon>Nematoda</taxon>
        <taxon>Chromadorea</taxon>
        <taxon>Rhabditida</taxon>
        <taxon>Tylenchina</taxon>
        <taxon>Tylenchomorpha</taxon>
        <taxon>Tylenchoidea</taxon>
        <taxon>Heteroderidae</taxon>
        <taxon>Heteroderinae</taxon>
        <taxon>Globodera</taxon>
    </lineage>
</organism>
<reference evidence="3" key="1">
    <citation type="submission" date="2022-11" db="UniProtKB">
        <authorList>
            <consortium name="WormBaseParasite"/>
        </authorList>
    </citation>
    <scope>IDENTIFICATION</scope>
</reference>
<proteinExistence type="predicted"/>
<dbReference type="Proteomes" id="UP000887572">
    <property type="component" value="Unplaced"/>
</dbReference>
<keyword evidence="1" id="KW-0472">Membrane</keyword>
<protein>
    <submittedName>
        <fullName evidence="3">Uncharacterized protein</fullName>
    </submittedName>
</protein>
<accession>A0A914H1X2</accession>
<evidence type="ECO:0000313" key="3">
    <source>
        <dbReference type="WBParaSite" id="Gr19_v10_g13244.t2"/>
    </source>
</evidence>
<name>A0A914H1X2_GLORO</name>
<sequence>MNERSRMAFAEEVAMGVKESLRKANSVNVIHKRKQLTMSNNCRILTPFFWILSSTVPLGLINANPKSAFPLPFFLAKVIGNESDRWPTMGGDGVAEADEVQLHRMSNQFAEWLLNNEYEELADGDNLRGRPNVAGKCAIAALPAIAAFVLFPLCVLGLWISQRICRTKQKQFEGYKRMDLSIIQKV</sequence>
<feature type="transmembrane region" description="Helical" evidence="1">
    <location>
        <begin position="138"/>
        <end position="160"/>
    </location>
</feature>
<evidence type="ECO:0000313" key="2">
    <source>
        <dbReference type="Proteomes" id="UP000887572"/>
    </source>
</evidence>
<dbReference type="WBParaSite" id="Gr19_v10_g13244.t2">
    <property type="protein sequence ID" value="Gr19_v10_g13244.t2"/>
    <property type="gene ID" value="Gr19_v10_g13244"/>
</dbReference>
<evidence type="ECO:0000256" key="1">
    <source>
        <dbReference type="SAM" id="Phobius"/>
    </source>
</evidence>
<feature type="transmembrane region" description="Helical" evidence="1">
    <location>
        <begin position="42"/>
        <end position="61"/>
    </location>
</feature>
<dbReference type="AlphaFoldDB" id="A0A914H1X2"/>
<keyword evidence="2" id="KW-1185">Reference proteome</keyword>
<keyword evidence="1" id="KW-1133">Transmembrane helix</keyword>